<evidence type="ECO:0000256" key="3">
    <source>
        <dbReference type="ARBA" id="ARBA00022771"/>
    </source>
</evidence>
<dbReference type="GO" id="GO:0031625">
    <property type="term" value="F:ubiquitin protein ligase binding"/>
    <property type="evidence" value="ECO:0007669"/>
    <property type="project" value="TreeGrafter"/>
</dbReference>
<dbReference type="PANTHER" id="PTHR12710">
    <property type="entry name" value="NUCLEAR PROTEIN LOCALIZATION 4"/>
    <property type="match status" value="1"/>
</dbReference>
<protein>
    <recommendedName>
        <fullName evidence="6">Nuclear protein localization protein 4 homolog</fullName>
    </recommendedName>
</protein>
<evidence type="ECO:0000256" key="7">
    <source>
        <dbReference type="PROSITE-ProRule" id="PRU00322"/>
    </source>
</evidence>
<evidence type="ECO:0000313" key="11">
    <source>
        <dbReference type="EMBL" id="JAS22543.1"/>
    </source>
</evidence>
<accession>A0A1B6CST9</accession>
<dbReference type="EMBL" id="GEDC01014755">
    <property type="protein sequence ID" value="JAS22543.1"/>
    <property type="molecule type" value="Transcribed_RNA"/>
</dbReference>
<keyword evidence="4" id="KW-0862">Zinc</keyword>
<dbReference type="InterPro" id="IPR029071">
    <property type="entry name" value="Ubiquitin-like_domsf"/>
</dbReference>
<feature type="domain" description="RanBP2-type" evidence="8">
    <location>
        <begin position="601"/>
        <end position="629"/>
    </location>
</feature>
<dbReference type="GO" id="GO:0008270">
    <property type="term" value="F:zinc ion binding"/>
    <property type="evidence" value="ECO:0007669"/>
    <property type="project" value="UniProtKB-KW"/>
</dbReference>
<dbReference type="InterPro" id="IPR024682">
    <property type="entry name" value="Npl4_Ub-like_dom"/>
</dbReference>
<dbReference type="GO" id="GO:0005634">
    <property type="term" value="C:nucleus"/>
    <property type="evidence" value="ECO:0007669"/>
    <property type="project" value="TreeGrafter"/>
</dbReference>
<comment type="similarity">
    <text evidence="1">Belongs to the NPL4 family.</text>
</comment>
<reference evidence="10" key="1">
    <citation type="submission" date="2015-12" db="EMBL/GenBank/DDBJ databases">
        <title>De novo transcriptome assembly of four potential Pierce s Disease insect vectors from Arizona vineyards.</title>
        <authorList>
            <person name="Tassone E.E."/>
        </authorList>
    </citation>
    <scope>NUCLEOTIDE SEQUENCE</scope>
</reference>
<dbReference type="PIRSF" id="PIRSF010052">
    <property type="entry name" value="Polyub_prc_Npl4"/>
    <property type="match status" value="1"/>
</dbReference>
<dbReference type="Gene3D" id="3.10.20.90">
    <property type="entry name" value="Phosphatidylinositol 3-kinase Catalytic Subunit, Chain A, domain 1"/>
    <property type="match status" value="1"/>
</dbReference>
<dbReference type="SUPFAM" id="SSF54236">
    <property type="entry name" value="Ubiquitin-like"/>
    <property type="match status" value="1"/>
</dbReference>
<proteinExistence type="inferred from homology"/>
<dbReference type="PROSITE" id="PS50249">
    <property type="entry name" value="MPN"/>
    <property type="match status" value="1"/>
</dbReference>
<evidence type="ECO:0000256" key="6">
    <source>
        <dbReference type="ARBA" id="ARBA00074519"/>
    </source>
</evidence>
<gene>
    <name evidence="10" type="ORF">g.3625</name>
    <name evidence="11" type="ORF">g.3626</name>
</gene>
<sequence length="629" mass="70679">MSKSKMITLRIQSSEGTKRINVSSNDPSRSLYEKVHDAFSLSGYMFTLFKERNNKDEIISSRSKTISSYGLCHGDMVYLSPLNGAVLWEEPQPGTSSSIYAVPSTSKIQNENETNGGFSSTSSSTKQNTSVVEDEVDQILWKLDGKVKRNRDQKLCRHGGNASCVHCSPLDCFDDAYLKEQNIKHMSFHTYLRKLTAGVDRGKFVSLEDISCKIKPGCLKHPPWPQGICSKCQPNVVTLNRQAYRHIDNVMFENAHLVERFLEYWRTTGHQRIGYLYGRYEPHSDVPLGIRASVAAIYEPPQETTRDRIKLLPDDKESIVNDIAKELGLCKVGWIFTDLLADNLQKGTVKHTRSIDSHFLTAQECIMAGHFQNKHPNPCRFSPSGFFGSKFVTICVTGDSSNQVHMEGYSVSNQCMALVRDDCLVPTKDAPELGYVREPSDKQYVPDVFYKEKDNYGNEVTRLARPLPVEYLLVDVPASTPITPIYTFYTDNNIRPFPVENRMVDGHIQDFSALAAYLSQFTSDQFLSAVSDFHLLIHVATMNMLPMQGFIGPLLTAVRNHHKESALEWARSEPWVTVEQLIVASRDTGAGSVASPQGGSVMGEEWTCPYCTFLNPSNINTCDMCNLPR</sequence>
<dbReference type="PANTHER" id="PTHR12710:SF0">
    <property type="entry name" value="NUCLEAR PROTEIN LOCALIZATION PROTEIN 4 HOMOLOG"/>
    <property type="match status" value="1"/>
</dbReference>
<dbReference type="Pfam" id="PF11543">
    <property type="entry name" value="UN_NPL4"/>
    <property type="match status" value="1"/>
</dbReference>
<evidence type="ECO:0000256" key="5">
    <source>
        <dbReference type="ARBA" id="ARBA00060618"/>
    </source>
</evidence>
<keyword evidence="2" id="KW-0479">Metal-binding</keyword>
<evidence type="ECO:0000256" key="4">
    <source>
        <dbReference type="ARBA" id="ARBA00022833"/>
    </source>
</evidence>
<dbReference type="Pfam" id="PF05021">
    <property type="entry name" value="NPL4"/>
    <property type="match status" value="1"/>
</dbReference>
<dbReference type="Pfam" id="PF05020">
    <property type="entry name" value="zf-NPL4"/>
    <property type="match status" value="1"/>
</dbReference>
<dbReference type="CDD" id="cd08061">
    <property type="entry name" value="MPN_NPL4"/>
    <property type="match status" value="1"/>
</dbReference>
<dbReference type="EMBL" id="GEDC01020903">
    <property type="protein sequence ID" value="JAS16395.1"/>
    <property type="molecule type" value="Transcribed_RNA"/>
</dbReference>
<comment type="pathway">
    <text evidence="5">Protein degradation; proteasomal ubiquitin-dependent pathway.</text>
</comment>
<dbReference type="GO" id="GO:0043130">
    <property type="term" value="F:ubiquitin binding"/>
    <property type="evidence" value="ECO:0007669"/>
    <property type="project" value="TreeGrafter"/>
</dbReference>
<dbReference type="Gene3D" id="2.30.30.380">
    <property type="entry name" value="Zn-finger domain of Sec23/24"/>
    <property type="match status" value="1"/>
</dbReference>
<evidence type="ECO:0000256" key="1">
    <source>
        <dbReference type="ARBA" id="ARBA00011025"/>
    </source>
</evidence>
<feature type="domain" description="MPN" evidence="9">
    <location>
        <begin position="250"/>
        <end position="387"/>
    </location>
</feature>
<dbReference type="Gene3D" id="3.40.140.10">
    <property type="entry name" value="Cytidine Deaminase, domain 2"/>
    <property type="match status" value="1"/>
</dbReference>
<dbReference type="SUPFAM" id="SSF90209">
    <property type="entry name" value="Ran binding protein zinc finger-like"/>
    <property type="match status" value="1"/>
</dbReference>
<evidence type="ECO:0000259" key="8">
    <source>
        <dbReference type="PROSITE" id="PS50199"/>
    </source>
</evidence>
<dbReference type="InterPro" id="IPR036443">
    <property type="entry name" value="Znf_RanBP2_sf"/>
</dbReference>
<evidence type="ECO:0000256" key="2">
    <source>
        <dbReference type="ARBA" id="ARBA00022723"/>
    </source>
</evidence>
<dbReference type="PROSITE" id="PS50199">
    <property type="entry name" value="ZF_RANBP2_2"/>
    <property type="match status" value="1"/>
</dbReference>
<dbReference type="SMART" id="SM00547">
    <property type="entry name" value="ZnF_RBZ"/>
    <property type="match status" value="1"/>
</dbReference>
<dbReference type="PROSITE" id="PS01358">
    <property type="entry name" value="ZF_RANBP2_1"/>
    <property type="match status" value="1"/>
</dbReference>
<dbReference type="InterPro" id="IPR007716">
    <property type="entry name" value="NPL4_Zn-bd_put"/>
</dbReference>
<organism evidence="10">
    <name type="scientific">Clastoptera arizonana</name>
    <name type="common">Arizona spittle bug</name>
    <dbReference type="NCBI Taxonomy" id="38151"/>
    <lineage>
        <taxon>Eukaryota</taxon>
        <taxon>Metazoa</taxon>
        <taxon>Ecdysozoa</taxon>
        <taxon>Arthropoda</taxon>
        <taxon>Hexapoda</taxon>
        <taxon>Insecta</taxon>
        <taxon>Pterygota</taxon>
        <taxon>Neoptera</taxon>
        <taxon>Paraneoptera</taxon>
        <taxon>Hemiptera</taxon>
        <taxon>Auchenorrhyncha</taxon>
        <taxon>Cercopoidea</taxon>
        <taxon>Clastopteridae</taxon>
        <taxon>Clastoptera</taxon>
    </lineage>
</organism>
<dbReference type="InterPro" id="IPR007717">
    <property type="entry name" value="NPL4_C"/>
</dbReference>
<dbReference type="GO" id="GO:0006511">
    <property type="term" value="P:ubiquitin-dependent protein catabolic process"/>
    <property type="evidence" value="ECO:0007669"/>
    <property type="project" value="InterPro"/>
</dbReference>
<dbReference type="InterPro" id="IPR001876">
    <property type="entry name" value="Znf_RanBP2"/>
</dbReference>
<dbReference type="InterPro" id="IPR016563">
    <property type="entry name" value="Npl4"/>
</dbReference>
<dbReference type="InterPro" id="IPR037518">
    <property type="entry name" value="MPN"/>
</dbReference>
<keyword evidence="3 7" id="KW-0863">Zinc-finger</keyword>
<dbReference type="FunFam" id="3.40.140.10:FF:000012">
    <property type="entry name" value="nuclear protein localization protein 4 homolog"/>
    <property type="match status" value="1"/>
</dbReference>
<evidence type="ECO:0000259" key="9">
    <source>
        <dbReference type="PROSITE" id="PS50249"/>
    </source>
</evidence>
<name>A0A1B6CST9_9HEMI</name>
<dbReference type="AlphaFoldDB" id="A0A1B6CST9"/>
<evidence type="ECO:0000313" key="10">
    <source>
        <dbReference type="EMBL" id="JAS16395.1"/>
    </source>
</evidence>